<dbReference type="PRINTS" id="PR01037">
    <property type="entry name" value="TCRTETOQM"/>
</dbReference>
<dbReference type="FunFam" id="3.40.50.300:FF:002549">
    <property type="entry name" value="Tetracycline resistance protein, GTP-binding elongation family"/>
    <property type="match status" value="1"/>
</dbReference>
<dbReference type="GO" id="GO:0046677">
    <property type="term" value="P:response to antibiotic"/>
    <property type="evidence" value="ECO:0007669"/>
    <property type="project" value="UniProtKB-KW"/>
</dbReference>
<keyword evidence="2" id="KW-0648">Protein biosynthesis</keyword>
<dbReference type="SUPFAM" id="SSF54211">
    <property type="entry name" value="Ribosomal protein S5 domain 2-like"/>
    <property type="match status" value="1"/>
</dbReference>
<dbReference type="GO" id="GO:0003924">
    <property type="term" value="F:GTPase activity"/>
    <property type="evidence" value="ECO:0007669"/>
    <property type="project" value="InterPro"/>
</dbReference>
<dbReference type="Gene3D" id="2.40.30.10">
    <property type="entry name" value="Translation factors"/>
    <property type="match status" value="1"/>
</dbReference>
<evidence type="ECO:0000256" key="4">
    <source>
        <dbReference type="ARBA" id="ARBA00023251"/>
    </source>
</evidence>
<keyword evidence="1" id="KW-0547">Nucleotide-binding</keyword>
<dbReference type="InterPro" id="IPR005225">
    <property type="entry name" value="Small_GTP-bd"/>
</dbReference>
<evidence type="ECO:0000259" key="6">
    <source>
        <dbReference type="PROSITE" id="PS51722"/>
    </source>
</evidence>
<dbReference type="Pfam" id="PF03764">
    <property type="entry name" value="EFG_IV"/>
    <property type="match status" value="1"/>
</dbReference>
<gene>
    <name evidence="7" type="primary">otr(A)</name>
    <name evidence="7" type="ORF">AB5J56_04345</name>
</gene>
<name>A0AB39P2H5_9ACTN</name>
<dbReference type="InterPro" id="IPR009000">
    <property type="entry name" value="Transl_B-barrel_sf"/>
</dbReference>
<dbReference type="GO" id="GO:0003746">
    <property type="term" value="F:translation elongation factor activity"/>
    <property type="evidence" value="ECO:0007669"/>
    <property type="project" value="TreeGrafter"/>
</dbReference>
<dbReference type="NCBIfam" id="NF000120">
    <property type="entry name" value="47473_otr"/>
    <property type="match status" value="1"/>
</dbReference>
<dbReference type="PRINTS" id="PR00315">
    <property type="entry name" value="ELONGATNFCT"/>
</dbReference>
<evidence type="ECO:0000256" key="3">
    <source>
        <dbReference type="ARBA" id="ARBA00023134"/>
    </source>
</evidence>
<dbReference type="RefSeq" id="WP_369230196.1">
    <property type="nucleotide sequence ID" value="NZ_CP163435.1"/>
</dbReference>
<feature type="compositionally biased region" description="Low complexity" evidence="5">
    <location>
        <begin position="249"/>
        <end position="258"/>
    </location>
</feature>
<dbReference type="InterPro" id="IPR014721">
    <property type="entry name" value="Ribsml_uS5_D2-typ_fold_subgr"/>
</dbReference>
<keyword evidence="3" id="KW-0342">GTP-binding</keyword>
<dbReference type="Gene3D" id="3.40.50.300">
    <property type="entry name" value="P-loop containing nucleotide triphosphate hydrolases"/>
    <property type="match status" value="1"/>
</dbReference>
<protein>
    <submittedName>
        <fullName evidence="7">Tetracycline resistance ribosomal protection protein Otr(A)</fullName>
    </submittedName>
</protein>
<dbReference type="InterPro" id="IPR005517">
    <property type="entry name" value="Transl_elong_EFG/EF2_IV"/>
</dbReference>
<sequence length="639" mass="67805">MHTLNIGILAHVDAGKTSLTERLLFDGGAIDRLGSVDTGDTRTDDGRIERQRGITIRSAVAAFTLGDVQINLIDTPGHSDFIAEVERALEVLDGAVLLLSAVEGVQAQTRVLMKTLRRLGLPTLVFVNKIDRAGARERELLSEIERRLTPYVVPLTGVRDIGTPHARVVPRALDEPALSTLAEVDADVLAAVVDGPAPTEDRLRAALAARTADGSAHPVFFGSALGGQGVPELVAGLVRLASGAAEVAEVSEPAPAGPTTDGSPVPPRGTVFAVRPGPGGERTAYLRLYDGEVTRRQRLSFVRREADGRTVRVSGRAMDLDVVGRPGAASLTTGNIAALRGVAGIRVGDRLGEVTGRAPQFAAPTLETLVRARRAEQAAALRSALLTLADQDPLLHARPTASGGTSLLLYGEVQKEVLAATLAQDFGIEADFEPSRVRFLERPSGIGEAVEEIQRHGHTGFWATVGLRVEPGPVGSGTVFGYETELGALPRAFHQAIEDTVHASLLDGLHGWAVTDCRVTLVRSGYVGPLSTAADFRGLTPLVLRRALEGAGTLVYEPSHAFEVELPLDALSPVTAQLAVRGAEFRETTGGRTAWTVTGEIPARQVREVELRLPGLTRGEGVWWSRPSGDRAVRAPHAR</sequence>
<dbReference type="PROSITE" id="PS51722">
    <property type="entry name" value="G_TR_2"/>
    <property type="match status" value="1"/>
</dbReference>
<proteinExistence type="predicted"/>
<keyword evidence="4" id="KW-0046">Antibiotic resistance</keyword>
<dbReference type="PANTHER" id="PTHR43636">
    <property type="entry name" value="ELONGATION FACTOR G, MITOCHONDRIAL"/>
    <property type="match status" value="1"/>
</dbReference>
<evidence type="ECO:0000256" key="1">
    <source>
        <dbReference type="ARBA" id="ARBA00022741"/>
    </source>
</evidence>
<dbReference type="InterPro" id="IPR027417">
    <property type="entry name" value="P-loop_NTPase"/>
</dbReference>
<dbReference type="Pfam" id="PF00679">
    <property type="entry name" value="EFG_C"/>
    <property type="match status" value="1"/>
</dbReference>
<dbReference type="SUPFAM" id="SSF54980">
    <property type="entry name" value="EF-G C-terminal domain-like"/>
    <property type="match status" value="2"/>
</dbReference>
<dbReference type="InterPro" id="IPR020568">
    <property type="entry name" value="Ribosomal_Su5_D2-typ_SF"/>
</dbReference>
<dbReference type="InterPro" id="IPR035647">
    <property type="entry name" value="EFG_III/V"/>
</dbReference>
<dbReference type="Gene3D" id="3.30.70.870">
    <property type="entry name" value="Elongation Factor G (Translational Gtpase), domain 3"/>
    <property type="match status" value="1"/>
</dbReference>
<dbReference type="SMART" id="SM00889">
    <property type="entry name" value="EFG_IV"/>
    <property type="match status" value="1"/>
</dbReference>
<dbReference type="InterPro" id="IPR000795">
    <property type="entry name" value="T_Tr_GTP-bd_dom"/>
</dbReference>
<dbReference type="NCBIfam" id="TIGR00231">
    <property type="entry name" value="small_GTP"/>
    <property type="match status" value="1"/>
</dbReference>
<dbReference type="InterPro" id="IPR000640">
    <property type="entry name" value="EFG_V-like"/>
</dbReference>
<dbReference type="PANTHER" id="PTHR43636:SF2">
    <property type="entry name" value="ELONGATION FACTOR G, MITOCHONDRIAL"/>
    <property type="match status" value="1"/>
</dbReference>
<dbReference type="AlphaFoldDB" id="A0AB39P2H5"/>
<dbReference type="Gene3D" id="3.30.230.10">
    <property type="match status" value="1"/>
</dbReference>
<dbReference type="SUPFAM" id="SSF50447">
    <property type="entry name" value="Translation proteins"/>
    <property type="match status" value="1"/>
</dbReference>
<dbReference type="SUPFAM" id="SSF52540">
    <property type="entry name" value="P-loop containing nucleoside triphosphate hydrolases"/>
    <property type="match status" value="1"/>
</dbReference>
<feature type="region of interest" description="Disordered" evidence="5">
    <location>
        <begin position="249"/>
        <end position="276"/>
    </location>
</feature>
<reference evidence="7" key="1">
    <citation type="submission" date="2024-07" db="EMBL/GenBank/DDBJ databases">
        <authorList>
            <person name="Yu S.T."/>
        </authorList>
    </citation>
    <scope>NUCLEOTIDE SEQUENCE</scope>
    <source>
        <strain evidence="7">R21</strain>
    </source>
</reference>
<dbReference type="GO" id="GO:0005525">
    <property type="term" value="F:GTP binding"/>
    <property type="evidence" value="ECO:0007669"/>
    <property type="project" value="UniProtKB-KW"/>
</dbReference>
<dbReference type="GO" id="GO:0005737">
    <property type="term" value="C:cytoplasm"/>
    <property type="evidence" value="ECO:0007669"/>
    <property type="project" value="UniProtKB-ARBA"/>
</dbReference>
<dbReference type="CDD" id="cd01684">
    <property type="entry name" value="Tet_like_IV"/>
    <property type="match status" value="1"/>
</dbReference>
<accession>A0AB39P2H5</accession>
<organism evidence="7">
    <name type="scientific">Streptomyces sp. R21</name>
    <dbReference type="NCBI Taxonomy" id="3238627"/>
    <lineage>
        <taxon>Bacteria</taxon>
        <taxon>Bacillati</taxon>
        <taxon>Actinomycetota</taxon>
        <taxon>Actinomycetes</taxon>
        <taxon>Kitasatosporales</taxon>
        <taxon>Streptomycetaceae</taxon>
        <taxon>Streptomyces</taxon>
    </lineage>
</organism>
<evidence type="ECO:0000256" key="5">
    <source>
        <dbReference type="SAM" id="MobiDB-lite"/>
    </source>
</evidence>
<feature type="domain" description="Tr-type G" evidence="6">
    <location>
        <begin position="1"/>
        <end position="246"/>
    </location>
</feature>
<dbReference type="EMBL" id="CP163435">
    <property type="protein sequence ID" value="XDQ23973.1"/>
    <property type="molecule type" value="Genomic_DNA"/>
</dbReference>
<dbReference type="Pfam" id="PF00009">
    <property type="entry name" value="GTP_EFTU"/>
    <property type="match status" value="1"/>
</dbReference>
<evidence type="ECO:0000313" key="7">
    <source>
        <dbReference type="EMBL" id="XDQ23973.1"/>
    </source>
</evidence>
<evidence type="ECO:0000256" key="2">
    <source>
        <dbReference type="ARBA" id="ARBA00022917"/>
    </source>
</evidence>